<dbReference type="GO" id="GO:0043565">
    <property type="term" value="F:sequence-specific DNA binding"/>
    <property type="evidence" value="ECO:0007669"/>
    <property type="project" value="InterPro"/>
</dbReference>
<dbReference type="OrthoDB" id="9794896at2"/>
<dbReference type="GO" id="GO:0003700">
    <property type="term" value="F:DNA-binding transcription factor activity"/>
    <property type="evidence" value="ECO:0007669"/>
    <property type="project" value="InterPro"/>
</dbReference>
<dbReference type="EMBL" id="SNZP01000012">
    <property type="protein sequence ID" value="TDR73870.1"/>
    <property type="molecule type" value="Genomic_DNA"/>
</dbReference>
<dbReference type="InterPro" id="IPR018062">
    <property type="entry name" value="HTH_AraC-typ_CS"/>
</dbReference>
<dbReference type="PROSITE" id="PS00041">
    <property type="entry name" value="HTH_ARAC_FAMILY_1"/>
    <property type="match status" value="1"/>
</dbReference>
<sequence length="331" mass="36016">MTLRVAVLAFDRISPFHLSVPCVVFGEARPELADIVFHVCAEHPGMLTSSVGVGLSVAHGLDVLSAADMVIVPSWADLDNPPSPALSQALRAAHARGARLVGLCLGAYALAWTGLLDGRRATTHWAYADDFATRFPRVGLSPDVLYLDEGDIVTSAGTAAGLDCCLHLLRQHIGMARANQVARRLVVAPQRQGGQAQFIEQPLPQPGGDARLGGLIDWVRAHLDQPHSLDSLAERALMGRRTLTRRFHRLTGMTVGEWLLSERLSQAQHLLESSDRTVEAVAALVGFATGASLRQHFRQRFGVSPQQWRQTFRVCDDSGAAQQPPQRLVWD</sequence>
<keyword evidence="2" id="KW-0238">DNA-binding</keyword>
<proteinExistence type="predicted"/>
<dbReference type="InterPro" id="IPR052158">
    <property type="entry name" value="INH-QAR"/>
</dbReference>
<evidence type="ECO:0000313" key="5">
    <source>
        <dbReference type="EMBL" id="TDR73870.1"/>
    </source>
</evidence>
<evidence type="ECO:0000313" key="6">
    <source>
        <dbReference type="Proteomes" id="UP000295611"/>
    </source>
</evidence>
<dbReference type="InterPro" id="IPR018060">
    <property type="entry name" value="HTH_AraC"/>
</dbReference>
<comment type="caution">
    <text evidence="5">The sequence shown here is derived from an EMBL/GenBank/DDBJ whole genome shotgun (WGS) entry which is preliminary data.</text>
</comment>
<dbReference type="PANTHER" id="PTHR43130">
    <property type="entry name" value="ARAC-FAMILY TRANSCRIPTIONAL REGULATOR"/>
    <property type="match status" value="1"/>
</dbReference>
<name>A0A4V3DUL8_9NEIS</name>
<dbReference type="Pfam" id="PF12833">
    <property type="entry name" value="HTH_18"/>
    <property type="match status" value="1"/>
</dbReference>
<dbReference type="Gene3D" id="3.40.50.880">
    <property type="match status" value="1"/>
</dbReference>
<dbReference type="AlphaFoldDB" id="A0A4V3DUL8"/>
<evidence type="ECO:0000256" key="3">
    <source>
        <dbReference type="ARBA" id="ARBA00023163"/>
    </source>
</evidence>
<evidence type="ECO:0000256" key="1">
    <source>
        <dbReference type="ARBA" id="ARBA00023015"/>
    </source>
</evidence>
<dbReference type="SMART" id="SM00342">
    <property type="entry name" value="HTH_ARAC"/>
    <property type="match status" value="1"/>
</dbReference>
<evidence type="ECO:0000256" key="2">
    <source>
        <dbReference type="ARBA" id="ARBA00023125"/>
    </source>
</evidence>
<reference evidence="5 6" key="1">
    <citation type="submission" date="2019-03" db="EMBL/GenBank/DDBJ databases">
        <title>Genomic Encyclopedia of Type Strains, Phase III (KMG-III): the genomes of soil and plant-associated and newly described type strains.</title>
        <authorList>
            <person name="Whitman W."/>
        </authorList>
    </citation>
    <scope>NUCLEOTIDE SEQUENCE [LARGE SCALE GENOMIC DNA]</scope>
    <source>
        <strain evidence="5 6">CECT 8976</strain>
    </source>
</reference>
<organism evidence="5 6">
    <name type="scientific">Paludibacterium purpuratum</name>
    <dbReference type="NCBI Taxonomy" id="1144873"/>
    <lineage>
        <taxon>Bacteria</taxon>
        <taxon>Pseudomonadati</taxon>
        <taxon>Pseudomonadota</taxon>
        <taxon>Betaproteobacteria</taxon>
        <taxon>Neisseriales</taxon>
        <taxon>Chromobacteriaceae</taxon>
        <taxon>Paludibacterium</taxon>
    </lineage>
</organism>
<feature type="domain" description="HTH araC/xylS-type" evidence="4">
    <location>
        <begin position="213"/>
        <end position="311"/>
    </location>
</feature>
<dbReference type="Proteomes" id="UP000295611">
    <property type="component" value="Unassembled WGS sequence"/>
</dbReference>
<dbReference type="InterPro" id="IPR009057">
    <property type="entry name" value="Homeodomain-like_sf"/>
</dbReference>
<dbReference type="Gene3D" id="1.10.10.60">
    <property type="entry name" value="Homeodomain-like"/>
    <property type="match status" value="1"/>
</dbReference>
<evidence type="ECO:0000259" key="4">
    <source>
        <dbReference type="PROSITE" id="PS01124"/>
    </source>
</evidence>
<keyword evidence="6" id="KW-1185">Reference proteome</keyword>
<keyword evidence="1" id="KW-0805">Transcription regulation</keyword>
<dbReference type="Pfam" id="PF01965">
    <property type="entry name" value="DJ-1_PfpI"/>
    <property type="match status" value="1"/>
</dbReference>
<accession>A0A4V3DUL8</accession>
<dbReference type="SUPFAM" id="SSF52317">
    <property type="entry name" value="Class I glutamine amidotransferase-like"/>
    <property type="match status" value="1"/>
</dbReference>
<keyword evidence="3" id="KW-0804">Transcription</keyword>
<dbReference type="InterPro" id="IPR029062">
    <property type="entry name" value="Class_I_gatase-like"/>
</dbReference>
<protein>
    <submittedName>
        <fullName evidence="5">Transcriptional regulator GlxA family with amidase domain</fullName>
    </submittedName>
</protein>
<dbReference type="PROSITE" id="PS01124">
    <property type="entry name" value="HTH_ARAC_FAMILY_2"/>
    <property type="match status" value="1"/>
</dbReference>
<dbReference type="CDD" id="cd03137">
    <property type="entry name" value="GATase1_AraC_1"/>
    <property type="match status" value="1"/>
</dbReference>
<dbReference type="PANTHER" id="PTHR43130:SF3">
    <property type="entry name" value="HTH-TYPE TRANSCRIPTIONAL REGULATOR RV1931C"/>
    <property type="match status" value="1"/>
</dbReference>
<dbReference type="RefSeq" id="WP_133682515.1">
    <property type="nucleotide sequence ID" value="NZ_SNZP01000012.1"/>
</dbReference>
<dbReference type="SUPFAM" id="SSF46689">
    <property type="entry name" value="Homeodomain-like"/>
    <property type="match status" value="2"/>
</dbReference>
<gene>
    <name evidence="5" type="ORF">DFP86_11274</name>
</gene>
<dbReference type="InterPro" id="IPR002818">
    <property type="entry name" value="DJ-1/PfpI"/>
</dbReference>